<dbReference type="AlphaFoldDB" id="A0A8T2ISM2"/>
<proteinExistence type="predicted"/>
<keyword evidence="1" id="KW-0812">Transmembrane</keyword>
<feature type="non-terminal residue" evidence="2">
    <location>
        <position position="1"/>
    </location>
</feature>
<keyword evidence="1" id="KW-0472">Membrane</keyword>
<keyword evidence="1" id="KW-1133">Transmembrane helix</keyword>
<organism evidence="2 3">
    <name type="scientific">Hymenochirus boettgeri</name>
    <name type="common">Congo dwarf clawed frog</name>
    <dbReference type="NCBI Taxonomy" id="247094"/>
    <lineage>
        <taxon>Eukaryota</taxon>
        <taxon>Metazoa</taxon>
        <taxon>Chordata</taxon>
        <taxon>Craniata</taxon>
        <taxon>Vertebrata</taxon>
        <taxon>Euteleostomi</taxon>
        <taxon>Amphibia</taxon>
        <taxon>Batrachia</taxon>
        <taxon>Anura</taxon>
        <taxon>Pipoidea</taxon>
        <taxon>Pipidae</taxon>
        <taxon>Pipinae</taxon>
        <taxon>Hymenochirus</taxon>
    </lineage>
</organism>
<keyword evidence="3" id="KW-1185">Reference proteome</keyword>
<comment type="caution">
    <text evidence="2">The sequence shown here is derived from an EMBL/GenBank/DDBJ whole genome shotgun (WGS) entry which is preliminary data.</text>
</comment>
<dbReference type="Proteomes" id="UP000812440">
    <property type="component" value="Chromosome 7"/>
</dbReference>
<name>A0A8T2ISM2_9PIPI</name>
<gene>
    <name evidence="2" type="ORF">GDO86_012419</name>
</gene>
<sequence>QVAEGERRPVELAVRALYLARFLKVHCNMLSFILVSCCCQDENNTFYSGSDLFSLRLLAAFFSVFLGLGNSISVQRKKT</sequence>
<dbReference type="EMBL" id="JAACNH010000008">
    <property type="protein sequence ID" value="KAG8434044.1"/>
    <property type="molecule type" value="Genomic_DNA"/>
</dbReference>
<accession>A0A8T2ISM2</accession>
<evidence type="ECO:0000313" key="2">
    <source>
        <dbReference type="EMBL" id="KAG8434044.1"/>
    </source>
</evidence>
<protein>
    <submittedName>
        <fullName evidence="2">Uncharacterized protein</fullName>
    </submittedName>
</protein>
<evidence type="ECO:0000313" key="3">
    <source>
        <dbReference type="Proteomes" id="UP000812440"/>
    </source>
</evidence>
<evidence type="ECO:0000256" key="1">
    <source>
        <dbReference type="SAM" id="Phobius"/>
    </source>
</evidence>
<feature type="transmembrane region" description="Helical" evidence="1">
    <location>
        <begin position="53"/>
        <end position="74"/>
    </location>
</feature>
<reference evidence="2" key="1">
    <citation type="thesis" date="2020" institute="ProQuest LLC" country="789 East Eisenhower Parkway, Ann Arbor, MI, USA">
        <title>Comparative Genomics and Chromosome Evolution.</title>
        <authorList>
            <person name="Mudd A.B."/>
        </authorList>
    </citation>
    <scope>NUCLEOTIDE SEQUENCE</scope>
    <source>
        <strain evidence="2">Female2</strain>
        <tissue evidence="2">Blood</tissue>
    </source>
</reference>